<dbReference type="PANTHER" id="PTHR15111">
    <property type="entry name" value="RNA POLYMERASE II SUBUNIT 5-MEDIATING PROTEIN NNX3"/>
    <property type="match status" value="1"/>
</dbReference>
<evidence type="ECO:0000256" key="4">
    <source>
        <dbReference type="SAM" id="MobiDB-lite"/>
    </source>
</evidence>
<comment type="similarity">
    <text evidence="3">Belongs to the RNA polymerase II subunit 5-mediating protein family.</text>
</comment>
<protein>
    <recommendedName>
        <fullName evidence="7">RNA polymerase II subunit 5-mediating protein homolog</fullName>
    </recommendedName>
</protein>
<evidence type="ECO:0000256" key="1">
    <source>
        <dbReference type="ARBA" id="ARBA00004123"/>
    </source>
</evidence>
<reference evidence="5" key="1">
    <citation type="submission" date="2022-03" db="EMBL/GenBank/DDBJ databases">
        <title>A functionally conserved STORR gene fusion in Papaver species that diverged 16.8 million years ago.</title>
        <authorList>
            <person name="Catania T."/>
        </authorList>
    </citation>
    <scope>NUCLEOTIDE SEQUENCE</scope>
    <source>
        <strain evidence="5">S-191538</strain>
    </source>
</reference>
<dbReference type="InterPro" id="IPR009053">
    <property type="entry name" value="Prefoldin"/>
</dbReference>
<dbReference type="InterPro" id="IPR052255">
    <property type="entry name" value="RNA_pol_II_subunit5-mediator"/>
</dbReference>
<comment type="caution">
    <text evidence="5">The sequence shown here is derived from an EMBL/GenBank/DDBJ whole genome shotgun (WGS) entry which is preliminary data.</text>
</comment>
<dbReference type="GO" id="GO:0003714">
    <property type="term" value="F:transcription corepressor activity"/>
    <property type="evidence" value="ECO:0007669"/>
    <property type="project" value="TreeGrafter"/>
</dbReference>
<dbReference type="GO" id="GO:0009409">
    <property type="term" value="P:response to cold"/>
    <property type="evidence" value="ECO:0007669"/>
    <property type="project" value="UniProtKB-ARBA"/>
</dbReference>
<feature type="region of interest" description="Disordered" evidence="4">
    <location>
        <begin position="155"/>
        <end position="187"/>
    </location>
</feature>
<dbReference type="CDD" id="cd23159">
    <property type="entry name" value="Prefoldin_URI1"/>
    <property type="match status" value="1"/>
</dbReference>
<dbReference type="EMBL" id="JAJJMA010293719">
    <property type="protein sequence ID" value="MCL7047509.1"/>
    <property type="molecule type" value="Genomic_DNA"/>
</dbReference>
<gene>
    <name evidence="5" type="ORF">MKW94_007705</name>
</gene>
<feature type="region of interest" description="Disordered" evidence="4">
    <location>
        <begin position="344"/>
        <end position="372"/>
    </location>
</feature>
<dbReference type="Pfam" id="PF02996">
    <property type="entry name" value="Prefoldin"/>
    <property type="match status" value="1"/>
</dbReference>
<dbReference type="SUPFAM" id="SSF46579">
    <property type="entry name" value="Prefoldin"/>
    <property type="match status" value="1"/>
</dbReference>
<organism evidence="5 6">
    <name type="scientific">Papaver nudicaule</name>
    <name type="common">Iceland poppy</name>
    <dbReference type="NCBI Taxonomy" id="74823"/>
    <lineage>
        <taxon>Eukaryota</taxon>
        <taxon>Viridiplantae</taxon>
        <taxon>Streptophyta</taxon>
        <taxon>Embryophyta</taxon>
        <taxon>Tracheophyta</taxon>
        <taxon>Spermatophyta</taxon>
        <taxon>Magnoliopsida</taxon>
        <taxon>Ranunculales</taxon>
        <taxon>Papaveraceae</taxon>
        <taxon>Papaveroideae</taxon>
        <taxon>Papaver</taxon>
    </lineage>
</organism>
<feature type="compositionally biased region" description="Polar residues" evidence="4">
    <location>
        <begin position="283"/>
        <end position="293"/>
    </location>
</feature>
<dbReference type="GO" id="GO:0003682">
    <property type="term" value="F:chromatin binding"/>
    <property type="evidence" value="ECO:0007669"/>
    <property type="project" value="TreeGrafter"/>
</dbReference>
<feature type="compositionally biased region" description="Polar residues" evidence="4">
    <location>
        <begin position="345"/>
        <end position="361"/>
    </location>
</feature>
<dbReference type="Proteomes" id="UP001177140">
    <property type="component" value="Unassembled WGS sequence"/>
</dbReference>
<dbReference type="Gene3D" id="1.10.287.370">
    <property type="match status" value="1"/>
</dbReference>
<dbReference type="GO" id="GO:0005634">
    <property type="term" value="C:nucleus"/>
    <property type="evidence" value="ECO:0007669"/>
    <property type="project" value="UniProtKB-SubCell"/>
</dbReference>
<evidence type="ECO:0000256" key="3">
    <source>
        <dbReference type="ARBA" id="ARBA00038295"/>
    </source>
</evidence>
<feature type="compositionally biased region" description="Basic and acidic residues" evidence="4">
    <location>
        <begin position="155"/>
        <end position="173"/>
    </location>
</feature>
<dbReference type="PANTHER" id="PTHR15111:SF0">
    <property type="entry name" value="UNCONVENTIONAL PREFOLDIN RPB5 INTERACTOR 1"/>
    <property type="match status" value="1"/>
</dbReference>
<keyword evidence="6" id="KW-1185">Reference proteome</keyword>
<proteinExistence type="inferred from homology"/>
<keyword evidence="2" id="KW-0539">Nucleus</keyword>
<evidence type="ECO:0008006" key="7">
    <source>
        <dbReference type="Google" id="ProtNLM"/>
    </source>
</evidence>
<dbReference type="AlphaFoldDB" id="A0AA41VUH8"/>
<evidence type="ECO:0000313" key="6">
    <source>
        <dbReference type="Proteomes" id="UP001177140"/>
    </source>
</evidence>
<evidence type="ECO:0000313" key="5">
    <source>
        <dbReference type="EMBL" id="MCL7047509.1"/>
    </source>
</evidence>
<evidence type="ECO:0000256" key="2">
    <source>
        <dbReference type="ARBA" id="ARBA00023242"/>
    </source>
</evidence>
<dbReference type="GO" id="GO:0000122">
    <property type="term" value="P:negative regulation of transcription by RNA polymerase II"/>
    <property type="evidence" value="ECO:0007669"/>
    <property type="project" value="TreeGrafter"/>
</dbReference>
<name>A0AA41VUH8_PAPNU</name>
<comment type="subcellular location">
    <subcellularLocation>
        <location evidence="1">Nucleus</location>
    </subcellularLocation>
</comment>
<feature type="region of interest" description="Disordered" evidence="4">
    <location>
        <begin position="242"/>
        <end position="317"/>
    </location>
</feature>
<accession>A0AA41VUH8</accession>
<feature type="compositionally biased region" description="Polar residues" evidence="4">
    <location>
        <begin position="242"/>
        <end position="260"/>
    </location>
</feature>
<dbReference type="GO" id="GO:0019212">
    <property type="term" value="F:phosphatase inhibitor activity"/>
    <property type="evidence" value="ECO:0007669"/>
    <property type="project" value="TreeGrafter"/>
</dbReference>
<sequence>MAQREKGTVTSLASLVSAEEAQKAAKRVEGSIAEHQKELDRIRHFISDNNNLINHIQKLPDELHHDIMVPFGKAAFFPGRLIHTNEFTVLLGEGYYVQRTSKQTVGILQRRGEVLDSQVESLKAMMLDLKAEASFFGSTAAEAAEGLVEIREEYVEEHPTERMSNEADSEKPDTSSSSKVHNVEVASEDEEYARIMSRFNELEKEELETEHVDEDTDFGCSINKHSFEQLKISEGHLLGNSSLKQNSESLGQSQQNSAERSTVEILNVQQVPEDNYLRRESSPQKGTSNSTKPLPQPVKEKAQAANASKSEISDVKATIETGFDSTKAFTGSIVEHAHGLLANAASETTSSQSTGLRTSKPVSRFKMQRGSR</sequence>
<dbReference type="GO" id="GO:0006457">
    <property type="term" value="P:protein folding"/>
    <property type="evidence" value="ECO:0007669"/>
    <property type="project" value="UniProtKB-ARBA"/>
</dbReference>
<dbReference type="InterPro" id="IPR004127">
    <property type="entry name" value="Prefoldin_subunit_alpha"/>
</dbReference>